<dbReference type="InterPro" id="IPR044730">
    <property type="entry name" value="RNase_H-like_dom_plant"/>
</dbReference>
<protein>
    <recommendedName>
        <fullName evidence="1">RNase H type-1 domain-containing protein</fullName>
    </recommendedName>
</protein>
<accession>A0A6A2XI51</accession>
<dbReference type="SUPFAM" id="SSF53098">
    <property type="entry name" value="Ribonuclease H-like"/>
    <property type="match status" value="1"/>
</dbReference>
<feature type="domain" description="RNase H type-1" evidence="1">
    <location>
        <begin position="79"/>
        <end position="190"/>
    </location>
</feature>
<dbReference type="GO" id="GO:0004523">
    <property type="term" value="F:RNA-DNA hybrid ribonuclease activity"/>
    <property type="evidence" value="ECO:0007669"/>
    <property type="project" value="InterPro"/>
</dbReference>
<dbReference type="Pfam" id="PF13456">
    <property type="entry name" value="RVT_3"/>
    <property type="match status" value="1"/>
</dbReference>
<proteinExistence type="predicted"/>
<dbReference type="EMBL" id="VEPZ02001392">
    <property type="protein sequence ID" value="KAE8675831.1"/>
    <property type="molecule type" value="Genomic_DNA"/>
</dbReference>
<evidence type="ECO:0000313" key="3">
    <source>
        <dbReference type="Proteomes" id="UP000436088"/>
    </source>
</evidence>
<name>A0A6A2XI51_HIBSY</name>
<dbReference type="InterPro" id="IPR036397">
    <property type="entry name" value="RNaseH_sf"/>
</dbReference>
<dbReference type="InterPro" id="IPR002156">
    <property type="entry name" value="RNaseH_domain"/>
</dbReference>
<reference evidence="2" key="1">
    <citation type="submission" date="2019-09" db="EMBL/GenBank/DDBJ databases">
        <title>Draft genome information of white flower Hibiscus syriacus.</title>
        <authorList>
            <person name="Kim Y.-M."/>
        </authorList>
    </citation>
    <scope>NUCLEOTIDE SEQUENCE [LARGE SCALE GENOMIC DNA]</scope>
    <source>
        <strain evidence="2">YM2019G1</strain>
    </source>
</reference>
<gene>
    <name evidence="2" type="ORF">F3Y22_tig00111641pilonHSYRG00034</name>
</gene>
<dbReference type="InterPro" id="IPR052929">
    <property type="entry name" value="RNase_H-like_EbsB-rel"/>
</dbReference>
<dbReference type="GO" id="GO:0003676">
    <property type="term" value="F:nucleic acid binding"/>
    <property type="evidence" value="ECO:0007669"/>
    <property type="project" value="InterPro"/>
</dbReference>
<keyword evidence="3" id="KW-1185">Reference proteome</keyword>
<dbReference type="PANTHER" id="PTHR47074">
    <property type="entry name" value="BNAC02G40300D PROTEIN"/>
    <property type="match status" value="1"/>
</dbReference>
<evidence type="ECO:0000259" key="1">
    <source>
        <dbReference type="Pfam" id="PF13456"/>
    </source>
</evidence>
<dbReference type="CDD" id="cd06222">
    <property type="entry name" value="RNase_H_like"/>
    <property type="match status" value="1"/>
</dbReference>
<dbReference type="InterPro" id="IPR012337">
    <property type="entry name" value="RNaseH-like_sf"/>
</dbReference>
<organism evidence="2 3">
    <name type="scientific">Hibiscus syriacus</name>
    <name type="common">Rose of Sharon</name>
    <dbReference type="NCBI Taxonomy" id="106335"/>
    <lineage>
        <taxon>Eukaryota</taxon>
        <taxon>Viridiplantae</taxon>
        <taxon>Streptophyta</taxon>
        <taxon>Embryophyta</taxon>
        <taxon>Tracheophyta</taxon>
        <taxon>Spermatophyta</taxon>
        <taxon>Magnoliopsida</taxon>
        <taxon>eudicotyledons</taxon>
        <taxon>Gunneridae</taxon>
        <taxon>Pentapetalae</taxon>
        <taxon>rosids</taxon>
        <taxon>malvids</taxon>
        <taxon>Malvales</taxon>
        <taxon>Malvaceae</taxon>
        <taxon>Malvoideae</taxon>
        <taxon>Hibiscus</taxon>
    </lineage>
</organism>
<evidence type="ECO:0000313" key="2">
    <source>
        <dbReference type="EMBL" id="KAE8675831.1"/>
    </source>
</evidence>
<sequence>MQAKSVWQNLQYLWPDQHQQRSFEEWLSWILDNNHCNKHSEILVAQLGIGEFTMEGLQQPKNLNSEIWEPPPPDIVKVNYDACFNQQERKGWSGLIIRNHEGYELGACRRKLSRVHSPFVAEEVAVEHALEFAKDLGFIRIIVEGDSRKVAEKFVYTQQDFSVISAYIWTSRQRAKGFPTCEFRWIPREKQGRISSGGETESRGGRR</sequence>
<dbReference type="Proteomes" id="UP000436088">
    <property type="component" value="Unassembled WGS sequence"/>
</dbReference>
<dbReference type="AlphaFoldDB" id="A0A6A2XI51"/>
<dbReference type="PANTHER" id="PTHR47074:SF61">
    <property type="entry name" value="RNASE H TYPE-1 DOMAIN-CONTAINING PROTEIN"/>
    <property type="match status" value="1"/>
</dbReference>
<dbReference type="Gene3D" id="3.30.420.10">
    <property type="entry name" value="Ribonuclease H-like superfamily/Ribonuclease H"/>
    <property type="match status" value="1"/>
</dbReference>
<comment type="caution">
    <text evidence="2">The sequence shown here is derived from an EMBL/GenBank/DDBJ whole genome shotgun (WGS) entry which is preliminary data.</text>
</comment>